<reference evidence="4 5" key="1">
    <citation type="journal article" date="2020" name="ISME J.">
        <title>Comparative genomics reveals insights into cyanobacterial evolution and habitat adaptation.</title>
        <authorList>
            <person name="Chen M.Y."/>
            <person name="Teng W.K."/>
            <person name="Zhao L."/>
            <person name="Hu C.X."/>
            <person name="Zhou Y.K."/>
            <person name="Han B.P."/>
            <person name="Song L.R."/>
            <person name="Shu W.S."/>
        </authorList>
    </citation>
    <scope>NUCLEOTIDE SEQUENCE [LARGE SCALE GENOMIC DNA]</scope>
    <source>
        <strain evidence="4 5">FACHB-248</strain>
    </source>
</reference>
<dbReference type="SUPFAM" id="SSF103481">
    <property type="entry name" value="Multidrug resistance efflux transporter EmrE"/>
    <property type="match status" value="1"/>
</dbReference>
<evidence type="ECO:0000256" key="1">
    <source>
        <dbReference type="ARBA" id="ARBA00007362"/>
    </source>
</evidence>
<dbReference type="Pfam" id="PF00892">
    <property type="entry name" value="EamA"/>
    <property type="match status" value="1"/>
</dbReference>
<gene>
    <name evidence="4" type="ORF">H6G81_14930</name>
</gene>
<dbReference type="InterPro" id="IPR037185">
    <property type="entry name" value="EmrE-like"/>
</dbReference>
<dbReference type="RefSeq" id="WP_084763089.1">
    <property type="nucleotide sequence ID" value="NZ_JACJTA010000028.1"/>
</dbReference>
<sequence length="71" mass="7530">MKASSHYFAALNTLGARQTLLLKTLGPPIAAIASTIFLHEQLTPVAWVGILLTILGVLVAIAGVGLLFIYR</sequence>
<dbReference type="Gene3D" id="1.10.3730.20">
    <property type="match status" value="1"/>
</dbReference>
<keyword evidence="5" id="KW-1185">Reference proteome</keyword>
<keyword evidence="2" id="KW-0812">Transmembrane</keyword>
<proteinExistence type="inferred from homology"/>
<comment type="caution">
    <text evidence="4">The sequence shown here is derived from an EMBL/GenBank/DDBJ whole genome shotgun (WGS) entry which is preliminary data.</text>
</comment>
<comment type="similarity">
    <text evidence="1">Belongs to the EamA transporter family.</text>
</comment>
<name>A0ABR8GQQ1_9CYAN</name>
<organism evidence="4 5">
    <name type="scientific">Scytonema hofmannii FACHB-248</name>
    <dbReference type="NCBI Taxonomy" id="1842502"/>
    <lineage>
        <taxon>Bacteria</taxon>
        <taxon>Bacillati</taxon>
        <taxon>Cyanobacteriota</taxon>
        <taxon>Cyanophyceae</taxon>
        <taxon>Nostocales</taxon>
        <taxon>Scytonemataceae</taxon>
        <taxon>Scytonema</taxon>
    </lineage>
</organism>
<dbReference type="EMBL" id="JACJTA010000028">
    <property type="protein sequence ID" value="MBD2605777.1"/>
    <property type="molecule type" value="Genomic_DNA"/>
</dbReference>
<accession>A0ABR8GQQ1</accession>
<feature type="domain" description="EamA" evidence="3">
    <location>
        <begin position="7"/>
        <end position="60"/>
    </location>
</feature>
<evidence type="ECO:0000259" key="3">
    <source>
        <dbReference type="Pfam" id="PF00892"/>
    </source>
</evidence>
<keyword evidence="2" id="KW-0472">Membrane</keyword>
<dbReference type="InterPro" id="IPR000620">
    <property type="entry name" value="EamA_dom"/>
</dbReference>
<feature type="transmembrane region" description="Helical" evidence="2">
    <location>
        <begin position="20"/>
        <end position="39"/>
    </location>
</feature>
<keyword evidence="2" id="KW-1133">Transmembrane helix</keyword>
<evidence type="ECO:0000256" key="2">
    <source>
        <dbReference type="SAM" id="Phobius"/>
    </source>
</evidence>
<evidence type="ECO:0000313" key="4">
    <source>
        <dbReference type="EMBL" id="MBD2605777.1"/>
    </source>
</evidence>
<evidence type="ECO:0000313" key="5">
    <source>
        <dbReference type="Proteomes" id="UP000660380"/>
    </source>
</evidence>
<dbReference type="Proteomes" id="UP000660380">
    <property type="component" value="Unassembled WGS sequence"/>
</dbReference>
<feature type="transmembrane region" description="Helical" evidence="2">
    <location>
        <begin position="45"/>
        <end position="70"/>
    </location>
</feature>
<protein>
    <submittedName>
        <fullName evidence="4">EamA family transporter</fullName>
    </submittedName>
</protein>